<dbReference type="SUPFAM" id="SSF53067">
    <property type="entry name" value="Actin-like ATPase domain"/>
    <property type="match status" value="1"/>
</dbReference>
<dbReference type="KEGG" id="str:Sterm_0579"/>
<dbReference type="AlphaFoldDB" id="D1ANX8"/>
<proteinExistence type="inferred from homology"/>
<dbReference type="PANTHER" id="PTHR18964:SF149">
    <property type="entry name" value="BIFUNCTIONAL UDP-N-ACETYLGLUCOSAMINE 2-EPIMERASE_N-ACETYLMANNOSAMINE KINASE"/>
    <property type="match status" value="1"/>
</dbReference>
<dbReference type="EMBL" id="CP001739">
    <property type="protein sequence ID" value="ACZ07452.1"/>
    <property type="molecule type" value="Genomic_DNA"/>
</dbReference>
<dbReference type="Proteomes" id="UP000000845">
    <property type="component" value="Chromosome"/>
</dbReference>
<evidence type="ECO:0000313" key="2">
    <source>
        <dbReference type="EMBL" id="ACZ07452.1"/>
    </source>
</evidence>
<name>D1ANX8_SEBTE</name>
<dbReference type="PROSITE" id="PS01125">
    <property type="entry name" value="ROK"/>
    <property type="match status" value="1"/>
</dbReference>
<keyword evidence="3" id="KW-1185">Reference proteome</keyword>
<evidence type="ECO:0000256" key="1">
    <source>
        <dbReference type="ARBA" id="ARBA00006479"/>
    </source>
</evidence>
<dbReference type="InterPro" id="IPR036388">
    <property type="entry name" value="WH-like_DNA-bd_sf"/>
</dbReference>
<organism evidence="2 3">
    <name type="scientific">Sebaldella termitidis (strain ATCC 33386 / NCTC 11300)</name>
    <dbReference type="NCBI Taxonomy" id="526218"/>
    <lineage>
        <taxon>Bacteria</taxon>
        <taxon>Fusobacteriati</taxon>
        <taxon>Fusobacteriota</taxon>
        <taxon>Fusobacteriia</taxon>
        <taxon>Fusobacteriales</taxon>
        <taxon>Leptotrichiaceae</taxon>
        <taxon>Sebaldella</taxon>
    </lineage>
</organism>
<protein>
    <submittedName>
        <fullName evidence="2">ROK family protein</fullName>
    </submittedName>
</protein>
<dbReference type="InterPro" id="IPR036390">
    <property type="entry name" value="WH_DNA-bd_sf"/>
</dbReference>
<reference evidence="3" key="1">
    <citation type="submission" date="2009-09" db="EMBL/GenBank/DDBJ databases">
        <title>The complete chromosome of Sebaldella termitidis ATCC 33386.</title>
        <authorList>
            <consortium name="US DOE Joint Genome Institute (JGI-PGF)"/>
            <person name="Lucas S."/>
            <person name="Copeland A."/>
            <person name="Lapidus A."/>
            <person name="Glavina del Rio T."/>
            <person name="Dalin E."/>
            <person name="Tice H."/>
            <person name="Bruce D."/>
            <person name="Goodwin L."/>
            <person name="Pitluck S."/>
            <person name="Kyrpides N."/>
            <person name="Mavromatis K."/>
            <person name="Ivanova N."/>
            <person name="Mikhailova N."/>
            <person name="Sims D."/>
            <person name="Meincke L."/>
            <person name="Brettin T."/>
            <person name="Detter J.C."/>
            <person name="Han C."/>
            <person name="Larimer F."/>
            <person name="Land M."/>
            <person name="Hauser L."/>
            <person name="Markowitz V."/>
            <person name="Cheng J.F."/>
            <person name="Hugenholtz P."/>
            <person name="Woyke T."/>
            <person name="Wu D."/>
            <person name="Eisen J.A."/>
        </authorList>
    </citation>
    <scope>NUCLEOTIDE SEQUENCE [LARGE SCALE GENOMIC DNA]</scope>
    <source>
        <strain evidence="3">ATCC 33386 / NCTC 11300</strain>
    </source>
</reference>
<dbReference type="PANTHER" id="PTHR18964">
    <property type="entry name" value="ROK (REPRESSOR, ORF, KINASE) FAMILY"/>
    <property type="match status" value="1"/>
</dbReference>
<dbReference type="InterPro" id="IPR043129">
    <property type="entry name" value="ATPase_NBD"/>
</dbReference>
<dbReference type="Gene3D" id="1.10.10.10">
    <property type="entry name" value="Winged helix-like DNA-binding domain superfamily/Winged helix DNA-binding domain"/>
    <property type="match status" value="1"/>
</dbReference>
<dbReference type="eggNOG" id="COG1940">
    <property type="taxonomic scope" value="Bacteria"/>
</dbReference>
<dbReference type="STRING" id="526218.Sterm_0579"/>
<accession>D1ANX8</accession>
<sequence length="388" mass="43506">MKKLNITDYKALEEIRTNNKISRIKLSGSLELTPAAVTKIIKKLSGLKLIENNNILKSTGGRPEKSLKINHRYKMILGINFGPEFIETALSYLDGELLCMKRRNFYIRSQEKILRILFEEIDNVLEEYSKDDILGIGLALHGTVNREKGISIFSPHFGWKNLNIQELIEKKYSLPVIIDNDVRAMAIAEHEFGRAQNTDNFLVIHISNGIGGAIFLNGKTYEGSDFSAGEIGHITAVENSSRRCSCGKYGCLEAESSDEAIKNKVLTELEKIQEKVDISLKTEDIYKMAAEKKEPYFSVVRNSSYEIGKAVGNLLNILNIKLVIVAGRIVNTDSLFFVNLNKGIKKNILDGLEKDLHTVPAKLYDSIGIYGAFSLVTTNLFKGRKLIK</sequence>
<evidence type="ECO:0000313" key="3">
    <source>
        <dbReference type="Proteomes" id="UP000000845"/>
    </source>
</evidence>
<dbReference type="InterPro" id="IPR049874">
    <property type="entry name" value="ROK_cs"/>
</dbReference>
<comment type="similarity">
    <text evidence="1">Belongs to the ROK (NagC/XylR) family.</text>
</comment>
<dbReference type="RefSeq" id="WP_012860048.1">
    <property type="nucleotide sequence ID" value="NC_013517.1"/>
</dbReference>
<dbReference type="InterPro" id="IPR000600">
    <property type="entry name" value="ROK"/>
</dbReference>
<dbReference type="SUPFAM" id="SSF46785">
    <property type="entry name" value="Winged helix' DNA-binding domain"/>
    <property type="match status" value="1"/>
</dbReference>
<reference evidence="2 3" key="2">
    <citation type="journal article" date="2010" name="Stand. Genomic Sci.">
        <title>Complete genome sequence of Sebaldella termitidis type strain (NCTC 11300).</title>
        <authorList>
            <person name="Harmon-Smith M."/>
            <person name="Celia L."/>
            <person name="Chertkov O."/>
            <person name="Lapidus A."/>
            <person name="Copeland A."/>
            <person name="Glavina Del Rio T."/>
            <person name="Nolan M."/>
            <person name="Lucas S."/>
            <person name="Tice H."/>
            <person name="Cheng J.F."/>
            <person name="Han C."/>
            <person name="Detter J.C."/>
            <person name="Bruce D."/>
            <person name="Goodwin L."/>
            <person name="Pitluck S."/>
            <person name="Pati A."/>
            <person name="Liolios K."/>
            <person name="Ivanova N."/>
            <person name="Mavromatis K."/>
            <person name="Mikhailova N."/>
            <person name="Chen A."/>
            <person name="Palaniappan K."/>
            <person name="Land M."/>
            <person name="Hauser L."/>
            <person name="Chang Y.J."/>
            <person name="Jeffries C.D."/>
            <person name="Brettin T."/>
            <person name="Goker M."/>
            <person name="Beck B."/>
            <person name="Bristow J."/>
            <person name="Eisen J.A."/>
            <person name="Markowitz V."/>
            <person name="Hugenholtz P."/>
            <person name="Kyrpides N.C."/>
            <person name="Klenk H.P."/>
            <person name="Chen F."/>
        </authorList>
    </citation>
    <scope>NUCLEOTIDE SEQUENCE [LARGE SCALE GENOMIC DNA]</scope>
    <source>
        <strain evidence="3">ATCC 33386 / NCTC 11300</strain>
    </source>
</reference>
<dbReference type="Gene3D" id="3.30.420.40">
    <property type="match status" value="2"/>
</dbReference>
<dbReference type="Pfam" id="PF00480">
    <property type="entry name" value="ROK"/>
    <property type="match status" value="1"/>
</dbReference>
<gene>
    <name evidence="2" type="ordered locus">Sterm_0579</name>
</gene>
<dbReference type="HOGENOM" id="CLU_036604_13_5_0"/>